<sequence length="258" mass="27728">MTLTNKIVWITGASSGIGALIARLVSERGGIPVLTARSENKLCEAANAVPGKHGIVVLDVGAEESVQAAAQSIIAEYGRIDILVNNAGYGLFESVEDMDMLDYEGIMNVNYFGVVRCTKAVLPHMRLAGSGQVLTVASMAGKFATAKSAGYAASKHAVLGFMNSLRQELRGSGIAVSSMNPGPIDTPFFETADPDGTYVQSVNRFILPPEKVAREIVRMMETRKAEIDLPRYFGLAVRLYALMPRTADKLAGRFLNLK</sequence>
<feature type="domain" description="Ketoreductase" evidence="4">
    <location>
        <begin position="6"/>
        <end position="187"/>
    </location>
</feature>
<dbReference type="RefSeq" id="WP_172243802.1">
    <property type="nucleotide sequence ID" value="NZ_BMDD01000003.1"/>
</dbReference>
<dbReference type="EMBL" id="BMDD01000003">
    <property type="protein sequence ID" value="GGH78913.1"/>
    <property type="molecule type" value="Genomic_DNA"/>
</dbReference>
<dbReference type="InterPro" id="IPR057326">
    <property type="entry name" value="KR_dom"/>
</dbReference>
<name>A0ABQ1ZTH1_9BACL</name>
<evidence type="ECO:0000313" key="6">
    <source>
        <dbReference type="Proteomes" id="UP000605427"/>
    </source>
</evidence>
<proteinExistence type="inferred from homology"/>
<dbReference type="PANTHER" id="PTHR44196">
    <property type="entry name" value="DEHYDROGENASE/REDUCTASE SDR FAMILY MEMBER 7B"/>
    <property type="match status" value="1"/>
</dbReference>
<dbReference type="SUPFAM" id="SSF51735">
    <property type="entry name" value="NAD(P)-binding Rossmann-fold domains"/>
    <property type="match status" value="1"/>
</dbReference>
<dbReference type="PRINTS" id="PR00080">
    <property type="entry name" value="SDRFAMILY"/>
</dbReference>
<evidence type="ECO:0000256" key="3">
    <source>
        <dbReference type="RuleBase" id="RU000363"/>
    </source>
</evidence>
<evidence type="ECO:0000313" key="5">
    <source>
        <dbReference type="EMBL" id="GGH78913.1"/>
    </source>
</evidence>
<protein>
    <submittedName>
        <fullName evidence="5">Oxidoreductase</fullName>
    </submittedName>
</protein>
<comment type="similarity">
    <text evidence="1 3">Belongs to the short-chain dehydrogenases/reductases (SDR) family.</text>
</comment>
<reference evidence="6" key="1">
    <citation type="journal article" date="2019" name="Int. J. Syst. Evol. Microbiol.">
        <title>The Global Catalogue of Microorganisms (GCM) 10K type strain sequencing project: providing services to taxonomists for standard genome sequencing and annotation.</title>
        <authorList>
            <consortium name="The Broad Institute Genomics Platform"/>
            <consortium name="The Broad Institute Genome Sequencing Center for Infectious Disease"/>
            <person name="Wu L."/>
            <person name="Ma J."/>
        </authorList>
    </citation>
    <scope>NUCLEOTIDE SEQUENCE [LARGE SCALE GENOMIC DNA]</scope>
    <source>
        <strain evidence="6">CCM 8702</strain>
    </source>
</reference>
<keyword evidence="6" id="KW-1185">Reference proteome</keyword>
<dbReference type="SMART" id="SM00822">
    <property type="entry name" value="PKS_KR"/>
    <property type="match status" value="1"/>
</dbReference>
<dbReference type="InterPro" id="IPR036291">
    <property type="entry name" value="NAD(P)-bd_dom_sf"/>
</dbReference>
<dbReference type="InterPro" id="IPR020904">
    <property type="entry name" value="Sc_DH/Rdtase_CS"/>
</dbReference>
<organism evidence="5 6">
    <name type="scientific">Saccharibacillus endophyticus</name>
    <dbReference type="NCBI Taxonomy" id="2060666"/>
    <lineage>
        <taxon>Bacteria</taxon>
        <taxon>Bacillati</taxon>
        <taxon>Bacillota</taxon>
        <taxon>Bacilli</taxon>
        <taxon>Bacillales</taxon>
        <taxon>Paenibacillaceae</taxon>
        <taxon>Saccharibacillus</taxon>
    </lineage>
</organism>
<dbReference type="Gene3D" id="3.40.50.720">
    <property type="entry name" value="NAD(P)-binding Rossmann-like Domain"/>
    <property type="match status" value="1"/>
</dbReference>
<dbReference type="InterPro" id="IPR002347">
    <property type="entry name" value="SDR_fam"/>
</dbReference>
<accession>A0ABQ1ZTH1</accession>
<gene>
    <name evidence="5" type="ORF">GCM10007362_24910</name>
</gene>
<dbReference type="Pfam" id="PF00106">
    <property type="entry name" value="adh_short"/>
    <property type="match status" value="1"/>
</dbReference>
<dbReference type="Proteomes" id="UP000605427">
    <property type="component" value="Unassembled WGS sequence"/>
</dbReference>
<evidence type="ECO:0000256" key="1">
    <source>
        <dbReference type="ARBA" id="ARBA00006484"/>
    </source>
</evidence>
<evidence type="ECO:0000259" key="4">
    <source>
        <dbReference type="SMART" id="SM00822"/>
    </source>
</evidence>
<keyword evidence="2" id="KW-0560">Oxidoreductase</keyword>
<evidence type="ECO:0000256" key="2">
    <source>
        <dbReference type="ARBA" id="ARBA00023002"/>
    </source>
</evidence>
<dbReference type="PRINTS" id="PR00081">
    <property type="entry name" value="GDHRDH"/>
</dbReference>
<comment type="caution">
    <text evidence="5">The sequence shown here is derived from an EMBL/GenBank/DDBJ whole genome shotgun (WGS) entry which is preliminary data.</text>
</comment>
<dbReference type="PROSITE" id="PS00061">
    <property type="entry name" value="ADH_SHORT"/>
    <property type="match status" value="1"/>
</dbReference>
<dbReference type="PANTHER" id="PTHR44196:SF1">
    <property type="entry name" value="DEHYDROGENASE_REDUCTASE SDR FAMILY MEMBER 7B"/>
    <property type="match status" value="1"/>
</dbReference>